<evidence type="ECO:0000256" key="2">
    <source>
        <dbReference type="ARBA" id="ARBA00022603"/>
    </source>
</evidence>
<evidence type="ECO:0000256" key="1">
    <source>
        <dbReference type="ARBA" id="ARBA00001286"/>
    </source>
</evidence>
<dbReference type="CDD" id="cd06445">
    <property type="entry name" value="ATase"/>
    <property type="match status" value="1"/>
</dbReference>
<name>A0A1F7SEP5_9BACT</name>
<comment type="catalytic activity">
    <reaction evidence="1">
        <text>a 4-O-methyl-thymidine in DNA + L-cysteinyl-[protein] = a thymidine in DNA + S-methyl-L-cysteinyl-[protein]</text>
        <dbReference type="Rhea" id="RHEA:53428"/>
        <dbReference type="Rhea" id="RHEA-COMP:10131"/>
        <dbReference type="Rhea" id="RHEA-COMP:10132"/>
        <dbReference type="Rhea" id="RHEA-COMP:13555"/>
        <dbReference type="Rhea" id="RHEA-COMP:13556"/>
        <dbReference type="ChEBI" id="CHEBI:29950"/>
        <dbReference type="ChEBI" id="CHEBI:82612"/>
        <dbReference type="ChEBI" id="CHEBI:137386"/>
        <dbReference type="ChEBI" id="CHEBI:137387"/>
        <dbReference type="EC" id="2.1.1.63"/>
    </reaction>
</comment>
<dbReference type="InterPro" id="IPR001497">
    <property type="entry name" value="MethylDNA_cys_MeTrfase_AS"/>
</dbReference>
<comment type="catalytic activity">
    <reaction evidence="6">
        <text>a 6-O-methyl-2'-deoxyguanosine in DNA + L-cysteinyl-[protein] = S-methyl-L-cysteinyl-[protein] + a 2'-deoxyguanosine in DNA</text>
        <dbReference type="Rhea" id="RHEA:24000"/>
        <dbReference type="Rhea" id="RHEA-COMP:10131"/>
        <dbReference type="Rhea" id="RHEA-COMP:10132"/>
        <dbReference type="Rhea" id="RHEA-COMP:11367"/>
        <dbReference type="Rhea" id="RHEA-COMP:11368"/>
        <dbReference type="ChEBI" id="CHEBI:29950"/>
        <dbReference type="ChEBI" id="CHEBI:82612"/>
        <dbReference type="ChEBI" id="CHEBI:85445"/>
        <dbReference type="ChEBI" id="CHEBI:85448"/>
        <dbReference type="EC" id="2.1.1.63"/>
    </reaction>
</comment>
<organism evidence="8 9">
    <name type="scientific">Candidatus Shapirobacteria bacterium RBG_13_44_7</name>
    <dbReference type="NCBI Taxonomy" id="1802149"/>
    <lineage>
        <taxon>Bacteria</taxon>
        <taxon>Candidatus Shapironibacteriota</taxon>
    </lineage>
</organism>
<dbReference type="Proteomes" id="UP000185874">
    <property type="component" value="Unassembled WGS sequence"/>
</dbReference>
<gene>
    <name evidence="8" type="ORF">A3K55_02730</name>
</gene>
<evidence type="ECO:0000313" key="8">
    <source>
        <dbReference type="EMBL" id="OGL52252.1"/>
    </source>
</evidence>
<keyword evidence="5" id="KW-0234">DNA repair</keyword>
<protein>
    <submittedName>
        <fullName evidence="8">Cysteine methyltransferase</fullName>
    </submittedName>
</protein>
<dbReference type="InterPro" id="IPR014048">
    <property type="entry name" value="MethylDNA_cys_MeTrfase_DNA-bd"/>
</dbReference>
<dbReference type="InterPro" id="IPR036217">
    <property type="entry name" value="MethylDNA_cys_MeTrfase_DNAb"/>
</dbReference>
<dbReference type="PROSITE" id="PS00374">
    <property type="entry name" value="MGMT"/>
    <property type="match status" value="1"/>
</dbReference>
<keyword evidence="4" id="KW-0227">DNA damage</keyword>
<dbReference type="GO" id="GO:0006281">
    <property type="term" value="P:DNA repair"/>
    <property type="evidence" value="ECO:0007669"/>
    <property type="project" value="UniProtKB-KW"/>
</dbReference>
<evidence type="ECO:0000256" key="6">
    <source>
        <dbReference type="ARBA" id="ARBA00049348"/>
    </source>
</evidence>
<sequence length="101" mass="11387">MDFAKEVLKLVKKIPRGRITTYKILAEELNTKAYRAIGQTLKRNSNAPVIPCHRVVRSDGGIGGYLGNKIKLKIKLLKTEGIEVKNGRVVNFGKRLWKKVV</sequence>
<evidence type="ECO:0000259" key="7">
    <source>
        <dbReference type="Pfam" id="PF01035"/>
    </source>
</evidence>
<dbReference type="NCBIfam" id="TIGR00589">
    <property type="entry name" value="ogt"/>
    <property type="match status" value="1"/>
</dbReference>
<evidence type="ECO:0000256" key="5">
    <source>
        <dbReference type="ARBA" id="ARBA00023204"/>
    </source>
</evidence>
<comment type="caution">
    <text evidence="8">The sequence shown here is derived from an EMBL/GenBank/DDBJ whole genome shotgun (WGS) entry which is preliminary data.</text>
</comment>
<dbReference type="AlphaFoldDB" id="A0A1F7SEP5"/>
<keyword evidence="2 8" id="KW-0489">Methyltransferase</keyword>
<evidence type="ECO:0000256" key="4">
    <source>
        <dbReference type="ARBA" id="ARBA00022763"/>
    </source>
</evidence>
<accession>A0A1F7SEP5</accession>
<keyword evidence="3 8" id="KW-0808">Transferase</keyword>
<dbReference type="Pfam" id="PF01035">
    <property type="entry name" value="DNA_binding_1"/>
    <property type="match status" value="1"/>
</dbReference>
<dbReference type="PANTHER" id="PTHR10815:SF13">
    <property type="entry name" value="METHYLATED-DNA--PROTEIN-CYSTEINE METHYLTRANSFERASE"/>
    <property type="match status" value="1"/>
</dbReference>
<dbReference type="PANTHER" id="PTHR10815">
    <property type="entry name" value="METHYLATED-DNA--PROTEIN-CYSTEINE METHYLTRANSFERASE"/>
    <property type="match status" value="1"/>
</dbReference>
<evidence type="ECO:0000256" key="3">
    <source>
        <dbReference type="ARBA" id="ARBA00022679"/>
    </source>
</evidence>
<proteinExistence type="predicted"/>
<dbReference type="EMBL" id="MGDJ01000031">
    <property type="protein sequence ID" value="OGL52252.1"/>
    <property type="molecule type" value="Genomic_DNA"/>
</dbReference>
<dbReference type="GO" id="GO:0032259">
    <property type="term" value="P:methylation"/>
    <property type="evidence" value="ECO:0007669"/>
    <property type="project" value="UniProtKB-KW"/>
</dbReference>
<dbReference type="Gene3D" id="1.10.10.10">
    <property type="entry name" value="Winged helix-like DNA-binding domain superfamily/Winged helix DNA-binding domain"/>
    <property type="match status" value="1"/>
</dbReference>
<feature type="domain" description="Methylated-DNA-[protein]-cysteine S-methyltransferase DNA binding" evidence="7">
    <location>
        <begin position="2"/>
        <end position="82"/>
    </location>
</feature>
<evidence type="ECO:0000313" key="9">
    <source>
        <dbReference type="Proteomes" id="UP000185874"/>
    </source>
</evidence>
<dbReference type="GO" id="GO:0003908">
    <property type="term" value="F:methylated-DNA-[protein]-cysteine S-methyltransferase activity"/>
    <property type="evidence" value="ECO:0007669"/>
    <property type="project" value="UniProtKB-EC"/>
</dbReference>
<reference evidence="8 9" key="1">
    <citation type="journal article" date="2016" name="Nat. Commun.">
        <title>Thousands of microbial genomes shed light on interconnected biogeochemical processes in an aquifer system.</title>
        <authorList>
            <person name="Anantharaman K."/>
            <person name="Brown C.T."/>
            <person name="Hug L.A."/>
            <person name="Sharon I."/>
            <person name="Castelle C.J."/>
            <person name="Probst A.J."/>
            <person name="Thomas B.C."/>
            <person name="Singh A."/>
            <person name="Wilkins M.J."/>
            <person name="Karaoz U."/>
            <person name="Brodie E.L."/>
            <person name="Williams K.H."/>
            <person name="Hubbard S.S."/>
            <person name="Banfield J.F."/>
        </authorList>
    </citation>
    <scope>NUCLEOTIDE SEQUENCE [LARGE SCALE GENOMIC DNA]</scope>
</reference>
<dbReference type="SUPFAM" id="SSF46767">
    <property type="entry name" value="Methylated DNA-protein cysteine methyltransferase, C-terminal domain"/>
    <property type="match status" value="1"/>
</dbReference>
<dbReference type="InterPro" id="IPR036388">
    <property type="entry name" value="WH-like_DNA-bd_sf"/>
</dbReference>